<dbReference type="PIRSF" id="PIRSF005572">
    <property type="entry name" value="NifS"/>
    <property type="match status" value="1"/>
</dbReference>
<dbReference type="Proteomes" id="UP001594288">
    <property type="component" value="Unassembled WGS sequence"/>
</dbReference>
<keyword evidence="9" id="KW-1185">Reference proteome</keyword>
<evidence type="ECO:0000256" key="1">
    <source>
        <dbReference type="ARBA" id="ARBA00001933"/>
    </source>
</evidence>
<evidence type="ECO:0000256" key="5">
    <source>
        <dbReference type="ARBA" id="ARBA00022898"/>
    </source>
</evidence>
<reference evidence="8 9" key="1">
    <citation type="submission" date="2024-09" db="EMBL/GenBank/DDBJ databases">
        <authorList>
            <person name="D'Angelo T."/>
        </authorList>
    </citation>
    <scope>NUCLEOTIDE SEQUENCE [LARGE SCALE GENOMIC DNA]</scope>
    <source>
        <strain evidence="8">SAG AM-311-F02</strain>
    </source>
</reference>
<dbReference type="InterPro" id="IPR015424">
    <property type="entry name" value="PyrdxlP-dep_Trfase"/>
</dbReference>
<dbReference type="InterPro" id="IPR015421">
    <property type="entry name" value="PyrdxlP-dep_Trfase_major"/>
</dbReference>
<dbReference type="GO" id="GO:0008483">
    <property type="term" value="F:transaminase activity"/>
    <property type="evidence" value="ECO:0007669"/>
    <property type="project" value="UniProtKB-KW"/>
</dbReference>
<evidence type="ECO:0000259" key="7">
    <source>
        <dbReference type="Pfam" id="PF00266"/>
    </source>
</evidence>
<keyword evidence="5" id="KW-0663">Pyridoxal phosphate</keyword>
<dbReference type="InterPro" id="IPR010969">
    <property type="entry name" value="Cys_dSase-rel_unknwn_funct"/>
</dbReference>
<keyword evidence="4" id="KW-0808">Transferase</keyword>
<dbReference type="Pfam" id="PF00266">
    <property type="entry name" value="Aminotran_5"/>
    <property type="match status" value="1"/>
</dbReference>
<dbReference type="SUPFAM" id="SSF53383">
    <property type="entry name" value="PLP-dependent transferases"/>
    <property type="match status" value="1"/>
</dbReference>
<keyword evidence="8" id="KW-0032">Aminotransferase</keyword>
<evidence type="ECO:0000256" key="4">
    <source>
        <dbReference type="ARBA" id="ARBA00022679"/>
    </source>
</evidence>
<sequence>MRDIIYLDNAATTYPKPQSVYEYMYDFYRNQGFNPGRSGYDASLETEEIVQGTRRMLADFFGGDECKYLTFSYNASDSLNMIIQGVLKKGDHVVTTNVEHNSVLRPLHHMKHDGVIEVTYVPMDDRGIIDPGDVKKAIKKNTSMVIMNHASNVIGTVQPVKEVGEVCSDAGVCFAVDACQTAGVIDIDVKKMHINLLAFTGHKCLMGPTGIGGSYVREDTPIRCTRFGGTGVRSAYPFHLDEFPYRMECGTLNIVGVAGLRAGLEWIKEQGADAIHEREMKLWVKLRDGLREIDGVTVYRADSPDNHISVLSFNVEGWEAADVGTMLDVDHNIACRTGLHCAPLVHRQIGTEEIHGTVRLSIGAFNTDAHIDTAIEAVREIASIKRIKNTQV</sequence>
<evidence type="ECO:0000313" key="9">
    <source>
        <dbReference type="Proteomes" id="UP001594288"/>
    </source>
</evidence>
<protein>
    <recommendedName>
        <fullName evidence="3">cysteine desulfurase</fullName>
        <ecNumber evidence="3">2.8.1.7</ecNumber>
    </recommendedName>
</protein>
<evidence type="ECO:0000256" key="3">
    <source>
        <dbReference type="ARBA" id="ARBA00012239"/>
    </source>
</evidence>
<dbReference type="InterPro" id="IPR015422">
    <property type="entry name" value="PyrdxlP-dep_Trfase_small"/>
</dbReference>
<evidence type="ECO:0000256" key="6">
    <source>
        <dbReference type="ARBA" id="ARBA00050776"/>
    </source>
</evidence>
<comment type="cofactor">
    <cofactor evidence="1">
        <name>pyridoxal 5'-phosphate</name>
        <dbReference type="ChEBI" id="CHEBI:597326"/>
    </cofactor>
</comment>
<dbReference type="EMBL" id="JBHPEI010000006">
    <property type="protein sequence ID" value="MFC1799444.1"/>
    <property type="molecule type" value="Genomic_DNA"/>
</dbReference>
<organism evidence="8 9">
    <name type="scientific">Eiseniibacteriota bacterium</name>
    <dbReference type="NCBI Taxonomy" id="2212470"/>
    <lineage>
        <taxon>Bacteria</taxon>
        <taxon>Candidatus Eiseniibacteriota</taxon>
    </lineage>
</organism>
<comment type="catalytic activity">
    <reaction evidence="6">
        <text>(sulfur carrier)-H + L-cysteine = (sulfur carrier)-SH + L-alanine</text>
        <dbReference type="Rhea" id="RHEA:43892"/>
        <dbReference type="Rhea" id="RHEA-COMP:14737"/>
        <dbReference type="Rhea" id="RHEA-COMP:14739"/>
        <dbReference type="ChEBI" id="CHEBI:29917"/>
        <dbReference type="ChEBI" id="CHEBI:35235"/>
        <dbReference type="ChEBI" id="CHEBI:57972"/>
        <dbReference type="ChEBI" id="CHEBI:64428"/>
        <dbReference type="EC" id="2.8.1.7"/>
    </reaction>
</comment>
<accession>A0ABV6YNG8</accession>
<gene>
    <name evidence="8" type="ORF">ACFL2Z_00825</name>
</gene>
<dbReference type="CDD" id="cd06453">
    <property type="entry name" value="SufS_like"/>
    <property type="match status" value="1"/>
</dbReference>
<name>A0ABV6YNG8_UNCEI</name>
<proteinExistence type="inferred from homology"/>
<dbReference type="EC" id="2.8.1.7" evidence="3"/>
<comment type="caution">
    <text evidence="8">The sequence shown here is derived from an EMBL/GenBank/DDBJ whole genome shotgun (WGS) entry which is preliminary data.</text>
</comment>
<dbReference type="Gene3D" id="3.90.1150.10">
    <property type="entry name" value="Aspartate Aminotransferase, domain 1"/>
    <property type="match status" value="1"/>
</dbReference>
<evidence type="ECO:0000313" key="8">
    <source>
        <dbReference type="EMBL" id="MFC1799444.1"/>
    </source>
</evidence>
<dbReference type="InterPro" id="IPR016454">
    <property type="entry name" value="Cysteine_dSase"/>
</dbReference>
<comment type="similarity">
    <text evidence="2">Belongs to the class-V pyridoxal-phosphate-dependent aminotransferase family. Csd subfamily.</text>
</comment>
<dbReference type="Gene3D" id="3.40.640.10">
    <property type="entry name" value="Type I PLP-dependent aspartate aminotransferase-like (Major domain)"/>
    <property type="match status" value="1"/>
</dbReference>
<dbReference type="NCBIfam" id="TIGR01977">
    <property type="entry name" value="am_tr_V_EF2568"/>
    <property type="match status" value="1"/>
</dbReference>
<evidence type="ECO:0000256" key="2">
    <source>
        <dbReference type="ARBA" id="ARBA00010447"/>
    </source>
</evidence>
<dbReference type="PANTHER" id="PTHR43586:SF4">
    <property type="entry name" value="ISOPENICILLIN N EPIMERASE"/>
    <property type="match status" value="1"/>
</dbReference>
<feature type="domain" description="Aminotransferase class V" evidence="7">
    <location>
        <begin position="5"/>
        <end position="372"/>
    </location>
</feature>
<dbReference type="PANTHER" id="PTHR43586">
    <property type="entry name" value="CYSTEINE DESULFURASE"/>
    <property type="match status" value="1"/>
</dbReference>
<dbReference type="InterPro" id="IPR000192">
    <property type="entry name" value="Aminotrans_V_dom"/>
</dbReference>
<dbReference type="InterPro" id="IPR010970">
    <property type="entry name" value="Cys_dSase_SufS"/>
</dbReference>